<dbReference type="Gene3D" id="3.40.50.670">
    <property type="match status" value="1"/>
</dbReference>
<comment type="function">
    <text evidence="3">A type II topoisomerase that negatively supercoils closed circular double-stranded (ds) DNA in an ATP-dependent manner to modulate DNA topology and maintain chromosomes in an underwound state. Negative supercoiling favors strand separation, and DNA replication, transcription, recombination and repair, all of which involve strand separation. Also able to catalyze the interconversion of other topological isomers of dsDNA rings, including catenanes and knotted rings. Type II topoisomerases break and join 2 DNA strands simultaneously in an ATP-dependent manner.</text>
</comment>
<dbReference type="SUPFAM" id="SSF54211">
    <property type="entry name" value="Ribosomal protein S5 domain 2-like"/>
    <property type="match status" value="1"/>
</dbReference>
<evidence type="ECO:0000259" key="16">
    <source>
        <dbReference type="PROSITE" id="PS50880"/>
    </source>
</evidence>
<name>A0AAU7QRP9_9FLAO</name>
<dbReference type="InterPro" id="IPR013760">
    <property type="entry name" value="Topo_IIA-like_dom_sf"/>
</dbReference>
<evidence type="ECO:0000256" key="6">
    <source>
        <dbReference type="ARBA" id="ARBA00011234"/>
    </source>
</evidence>
<dbReference type="InterPro" id="IPR003594">
    <property type="entry name" value="HATPase_dom"/>
</dbReference>
<evidence type="ECO:0000256" key="7">
    <source>
        <dbReference type="ARBA" id="ARBA00012895"/>
    </source>
</evidence>
<reference evidence="17" key="1">
    <citation type="submission" date="2024-06" db="EMBL/GenBank/DDBJ databases">
        <title>Diversity, functionality, and evolutionary history of bacterial symbionts in false click beetles (Coleoptera, Throscidae).</title>
        <authorList>
            <person name="Wierz J.C."/>
            <person name="Malm H."/>
            <person name="Kaltenpoth M."/>
            <person name="Engl T."/>
        </authorList>
    </citation>
    <scope>NUCLEOTIDE SEQUENCE</scope>
    <source>
        <strain evidence="17">Tduv</strain>
    </source>
</reference>
<proteinExistence type="inferred from homology"/>
<dbReference type="GO" id="GO:0006265">
    <property type="term" value="P:DNA topological change"/>
    <property type="evidence" value="ECO:0007669"/>
    <property type="project" value="InterPro"/>
</dbReference>
<dbReference type="SMART" id="SM00433">
    <property type="entry name" value="TOP2c"/>
    <property type="match status" value="1"/>
</dbReference>
<comment type="catalytic activity">
    <reaction evidence="1">
        <text>ATP-dependent breakage, passage and rejoining of double-stranded DNA.</text>
        <dbReference type="EC" id="5.6.2.2"/>
    </reaction>
</comment>
<keyword evidence="9" id="KW-0479">Metal-binding</keyword>
<dbReference type="AlphaFoldDB" id="A0AAU7QRP9"/>
<keyword evidence="11" id="KW-0067">ATP-binding</keyword>
<comment type="subcellular location">
    <subcellularLocation>
        <location evidence="4">Cytoplasm</location>
    </subcellularLocation>
</comment>
<evidence type="ECO:0000256" key="14">
    <source>
        <dbReference type="ARBA" id="ARBA00023125"/>
    </source>
</evidence>
<dbReference type="EMBL" id="CP157894">
    <property type="protein sequence ID" value="XBT18416.1"/>
    <property type="molecule type" value="Genomic_DNA"/>
</dbReference>
<dbReference type="EC" id="5.6.2.2" evidence="7"/>
<dbReference type="SMART" id="SM00387">
    <property type="entry name" value="HATPase_c"/>
    <property type="match status" value="1"/>
</dbReference>
<dbReference type="InterPro" id="IPR018522">
    <property type="entry name" value="TopoIIA_CS"/>
</dbReference>
<protein>
    <recommendedName>
        <fullName evidence="8">DNA gyrase subunit B</fullName>
        <ecNumber evidence="7">5.6.2.2</ecNumber>
    </recommendedName>
</protein>
<dbReference type="InterPro" id="IPR006171">
    <property type="entry name" value="TOPRIM_dom"/>
</dbReference>
<dbReference type="GO" id="GO:0005524">
    <property type="term" value="F:ATP binding"/>
    <property type="evidence" value="ECO:0007669"/>
    <property type="project" value="UniProtKB-KW"/>
</dbReference>
<keyword evidence="10" id="KW-0547">Nucleotide-binding</keyword>
<evidence type="ECO:0000256" key="10">
    <source>
        <dbReference type="ARBA" id="ARBA00022741"/>
    </source>
</evidence>
<gene>
    <name evidence="17" type="ORF">ABNO50_00240</name>
</gene>
<dbReference type="PANTHER" id="PTHR45866:SF1">
    <property type="entry name" value="DNA GYRASE SUBUNIT B, MITOCHONDRIAL"/>
    <property type="match status" value="1"/>
</dbReference>
<dbReference type="GO" id="GO:0046872">
    <property type="term" value="F:metal ion binding"/>
    <property type="evidence" value="ECO:0007669"/>
    <property type="project" value="UniProtKB-KW"/>
</dbReference>
<comment type="similarity">
    <text evidence="5">Belongs to the type II topoisomerase GyrB family.</text>
</comment>
<dbReference type="GO" id="GO:0003677">
    <property type="term" value="F:DNA binding"/>
    <property type="evidence" value="ECO:0007669"/>
    <property type="project" value="UniProtKB-KW"/>
</dbReference>
<evidence type="ECO:0000256" key="1">
    <source>
        <dbReference type="ARBA" id="ARBA00000185"/>
    </source>
</evidence>
<dbReference type="PROSITE" id="PS50880">
    <property type="entry name" value="TOPRIM"/>
    <property type="match status" value="1"/>
</dbReference>
<evidence type="ECO:0000256" key="4">
    <source>
        <dbReference type="ARBA" id="ARBA00004496"/>
    </source>
</evidence>
<evidence type="ECO:0000256" key="2">
    <source>
        <dbReference type="ARBA" id="ARBA00001946"/>
    </source>
</evidence>
<organism evidence="17">
    <name type="scientific">Candidatus Shikimatogenerans sp. Tduv</name>
    <dbReference type="NCBI Taxonomy" id="3158567"/>
    <lineage>
        <taxon>Bacteria</taxon>
        <taxon>Pseudomonadati</taxon>
        <taxon>Bacteroidota</taxon>
        <taxon>Flavobacteriia</taxon>
        <taxon>Flavobacteriales</taxon>
        <taxon>Candidatus Shikimatogenerans</taxon>
    </lineage>
</organism>
<evidence type="ECO:0000256" key="15">
    <source>
        <dbReference type="ARBA" id="ARBA00023235"/>
    </source>
</evidence>
<accession>A0AAU7QRP9</accession>
<dbReference type="GO" id="GO:0005737">
    <property type="term" value="C:cytoplasm"/>
    <property type="evidence" value="ECO:0007669"/>
    <property type="project" value="UniProtKB-SubCell"/>
</dbReference>
<evidence type="ECO:0000256" key="11">
    <source>
        <dbReference type="ARBA" id="ARBA00022840"/>
    </source>
</evidence>
<feature type="domain" description="Toprim" evidence="16">
    <location>
        <begin position="410"/>
        <end position="525"/>
    </location>
</feature>
<dbReference type="InterPro" id="IPR002288">
    <property type="entry name" value="DNA_gyrase_B_C"/>
</dbReference>
<dbReference type="InterPro" id="IPR013759">
    <property type="entry name" value="Topo_IIA_B_C"/>
</dbReference>
<evidence type="ECO:0000256" key="5">
    <source>
        <dbReference type="ARBA" id="ARBA00010708"/>
    </source>
</evidence>
<dbReference type="PRINTS" id="PR00418">
    <property type="entry name" value="TPI2FAMILY"/>
</dbReference>
<dbReference type="FunFam" id="3.40.50.670:FF:000001">
    <property type="entry name" value="DNA topoisomerase 2"/>
    <property type="match status" value="1"/>
</dbReference>
<dbReference type="SUPFAM" id="SSF55874">
    <property type="entry name" value="ATPase domain of HSP90 chaperone/DNA topoisomerase II/histidine kinase"/>
    <property type="match status" value="1"/>
</dbReference>
<evidence type="ECO:0000256" key="12">
    <source>
        <dbReference type="ARBA" id="ARBA00022842"/>
    </source>
</evidence>
<dbReference type="Pfam" id="PF01751">
    <property type="entry name" value="Toprim"/>
    <property type="match status" value="1"/>
</dbReference>
<comment type="subunit">
    <text evidence="6">Heterotetramer, composed of two GyrA and two GyrB chains. In the heterotetramer, GyrA contains the active site tyrosine that forms a transient covalent intermediate with DNA, while GyrB binds cofactors and catalyzes ATP hydrolysis.</text>
</comment>
<dbReference type="Pfam" id="PF02518">
    <property type="entry name" value="HATPase_c"/>
    <property type="match status" value="1"/>
</dbReference>
<keyword evidence="13" id="KW-0799">Topoisomerase</keyword>
<evidence type="ECO:0000256" key="8">
    <source>
        <dbReference type="ARBA" id="ARBA00019166"/>
    </source>
</evidence>
<dbReference type="PANTHER" id="PTHR45866">
    <property type="entry name" value="DNA GYRASE/TOPOISOMERASE SUBUNIT B"/>
    <property type="match status" value="1"/>
</dbReference>
<evidence type="ECO:0000256" key="9">
    <source>
        <dbReference type="ARBA" id="ARBA00022723"/>
    </source>
</evidence>
<dbReference type="GO" id="GO:0003918">
    <property type="term" value="F:DNA topoisomerase type II (double strand cut, ATP-hydrolyzing) activity"/>
    <property type="evidence" value="ECO:0007669"/>
    <property type="project" value="UniProtKB-EC"/>
</dbReference>
<keyword evidence="12" id="KW-0460">Magnesium</keyword>
<dbReference type="PRINTS" id="PR01159">
    <property type="entry name" value="DNAGYRASEB"/>
</dbReference>
<evidence type="ECO:0000256" key="3">
    <source>
        <dbReference type="ARBA" id="ARBA00001978"/>
    </source>
</evidence>
<evidence type="ECO:0000256" key="13">
    <source>
        <dbReference type="ARBA" id="ARBA00023029"/>
    </source>
</evidence>
<dbReference type="InterPro" id="IPR020568">
    <property type="entry name" value="Ribosomal_Su5_D2-typ_SF"/>
</dbReference>
<dbReference type="InterPro" id="IPR000565">
    <property type="entry name" value="Topo_IIA_B"/>
</dbReference>
<dbReference type="InterPro" id="IPR001241">
    <property type="entry name" value="Topo_IIA"/>
</dbReference>
<dbReference type="Pfam" id="PF00204">
    <property type="entry name" value="DNA_gyraseB"/>
    <property type="match status" value="1"/>
</dbReference>
<comment type="cofactor">
    <cofactor evidence="2">
        <name>Mg(2+)</name>
        <dbReference type="ChEBI" id="CHEBI:18420"/>
    </cofactor>
</comment>
<dbReference type="SUPFAM" id="SSF56719">
    <property type="entry name" value="Type II DNA topoisomerase"/>
    <property type="match status" value="1"/>
</dbReference>
<dbReference type="Gene3D" id="3.30.565.10">
    <property type="entry name" value="Histidine kinase-like ATPase, C-terminal domain"/>
    <property type="match status" value="1"/>
</dbReference>
<dbReference type="InterPro" id="IPR036890">
    <property type="entry name" value="HATPase_C_sf"/>
</dbReference>
<evidence type="ECO:0000313" key="17">
    <source>
        <dbReference type="EMBL" id="XBT18416.1"/>
    </source>
</evidence>
<dbReference type="InterPro" id="IPR013506">
    <property type="entry name" value="Topo_IIA_bsu_dom2"/>
</dbReference>
<keyword evidence="14" id="KW-0238">DNA-binding</keyword>
<sequence length="625" mass="74764">MISKKYNSQNIKYLNDIKHIRLRPSMYIGNTNKEGLHHLIHEIINNSIDEHTTGYGKIIKINIYKNKYIKITDEGRGIPVNYKKKYKKFILELILTKLGTGGKFDNKSYKMSGGLHGVGLSCVNALSKKLIIKIYKKKYIYKQIYIKGKKKTNLKKYKNISEKKTGTEITFLPDKKIFKKIKYDKKYIKNYIKELSFLNKKLIFYYNKKIYHNIKGIKKYFFLKNKKKKYIYIKYKKKNLYLEIIFSYNNKFKNEFISYVNNIKTINGGNHVLGFKKGIYKTYNTIFKNKKYIKYKNKKIKLTNKYYLLGIFSIINLKINNPKFEGQTKNKLTNISIINIIKNIVFNNFYLFLKKNNSYYKNIIKNFILYNKYIKEKKKSKDLIYKKKQFLNNNLPNKLSDCLFNKNYKSELYLVEGDSAGGTAKQGRNRKYQAILPLKGKIINSEKSIQNKVFDNTEIKNIFLSLGIFYKNKKLNIKKIRYNKIIIMTDADIDGKHITTLILTFFIKYLKILIKKEYLYIVYPPLYLFKYKKKCIYLWNKKQKKKILKKYKNKKNYIQRYKGLGEMNAKQLWDTTMNPKNRILKKIIIKNKKKTKKIFNILMGSNPKLRKKFIKKYSYLANINI</sequence>
<keyword evidence="15" id="KW-0413">Isomerase</keyword>
<dbReference type="Pfam" id="PF00986">
    <property type="entry name" value="DNA_gyraseB_C"/>
    <property type="match status" value="1"/>
</dbReference>
<dbReference type="PROSITE" id="PS00177">
    <property type="entry name" value="TOPOISOMERASE_II"/>
    <property type="match status" value="1"/>
</dbReference>
<dbReference type="InterPro" id="IPR014721">
    <property type="entry name" value="Ribsml_uS5_D2-typ_fold_subgr"/>
</dbReference>
<dbReference type="Gene3D" id="3.30.230.10">
    <property type="match status" value="1"/>
</dbReference>